<dbReference type="GO" id="GO:0006355">
    <property type="term" value="P:regulation of DNA-templated transcription"/>
    <property type="evidence" value="ECO:0007669"/>
    <property type="project" value="InterPro"/>
</dbReference>
<feature type="compositionally biased region" description="Gly residues" evidence="4">
    <location>
        <begin position="185"/>
        <end position="206"/>
    </location>
</feature>
<dbReference type="Pfam" id="PF04153">
    <property type="entry name" value="NOT2_3_5_C"/>
    <property type="match status" value="1"/>
</dbReference>
<accession>A0AAW1PBN6</accession>
<dbReference type="GO" id="GO:0030015">
    <property type="term" value="C:CCR4-NOT core complex"/>
    <property type="evidence" value="ECO:0007669"/>
    <property type="project" value="InterPro"/>
</dbReference>
<comment type="caution">
    <text evidence="6">The sequence shown here is derived from an EMBL/GenBank/DDBJ whole genome shotgun (WGS) entry which is preliminary data.</text>
</comment>
<proteinExistence type="inferred from homology"/>
<dbReference type="InterPro" id="IPR038635">
    <property type="entry name" value="CCR4-NOT_su2/3/5_C_sf"/>
</dbReference>
<feature type="compositionally biased region" description="Low complexity" evidence="4">
    <location>
        <begin position="403"/>
        <end position="446"/>
    </location>
</feature>
<feature type="region of interest" description="Disordered" evidence="4">
    <location>
        <begin position="145"/>
        <end position="237"/>
    </location>
</feature>
<feature type="compositionally biased region" description="Gly residues" evidence="4">
    <location>
        <begin position="342"/>
        <end position="352"/>
    </location>
</feature>
<evidence type="ECO:0000256" key="1">
    <source>
        <dbReference type="ARBA" id="ARBA00007682"/>
    </source>
</evidence>
<feature type="compositionally biased region" description="Low complexity" evidence="4">
    <location>
        <begin position="308"/>
        <end position="319"/>
    </location>
</feature>
<dbReference type="Gene3D" id="2.30.30.1020">
    <property type="entry name" value="CCR4-NOT complex subunit 2/3/5, C-terminal domain"/>
    <property type="match status" value="1"/>
</dbReference>
<evidence type="ECO:0000256" key="2">
    <source>
        <dbReference type="ARBA" id="ARBA00023015"/>
    </source>
</evidence>
<feature type="compositionally biased region" description="Pro residues" evidence="4">
    <location>
        <begin position="728"/>
        <end position="740"/>
    </location>
</feature>
<keyword evidence="3" id="KW-0804">Transcription</keyword>
<feature type="compositionally biased region" description="Low complexity" evidence="4">
    <location>
        <begin position="507"/>
        <end position="527"/>
    </location>
</feature>
<dbReference type="EMBL" id="JALJOQ010000031">
    <property type="protein sequence ID" value="KAK9807318.1"/>
    <property type="molecule type" value="Genomic_DNA"/>
</dbReference>
<evidence type="ECO:0000313" key="7">
    <source>
        <dbReference type="Proteomes" id="UP001465755"/>
    </source>
</evidence>
<feature type="compositionally biased region" description="Polar residues" evidence="4">
    <location>
        <begin position="38"/>
        <end position="47"/>
    </location>
</feature>
<gene>
    <name evidence="6" type="ORF">WJX73_001354</name>
</gene>
<evidence type="ECO:0000313" key="6">
    <source>
        <dbReference type="EMBL" id="KAK9807318.1"/>
    </source>
</evidence>
<organism evidence="6 7">
    <name type="scientific">Symbiochloris irregularis</name>
    <dbReference type="NCBI Taxonomy" id="706552"/>
    <lineage>
        <taxon>Eukaryota</taxon>
        <taxon>Viridiplantae</taxon>
        <taxon>Chlorophyta</taxon>
        <taxon>core chlorophytes</taxon>
        <taxon>Trebouxiophyceae</taxon>
        <taxon>Trebouxiales</taxon>
        <taxon>Trebouxiaceae</taxon>
        <taxon>Symbiochloris</taxon>
    </lineage>
</organism>
<protein>
    <recommendedName>
        <fullName evidence="5">NOT2/NOT3/NOT5 C-terminal domain-containing protein</fullName>
    </recommendedName>
</protein>
<reference evidence="6 7" key="1">
    <citation type="journal article" date="2024" name="Nat. Commun.">
        <title>Phylogenomics reveals the evolutionary origins of lichenization in chlorophyte algae.</title>
        <authorList>
            <person name="Puginier C."/>
            <person name="Libourel C."/>
            <person name="Otte J."/>
            <person name="Skaloud P."/>
            <person name="Haon M."/>
            <person name="Grisel S."/>
            <person name="Petersen M."/>
            <person name="Berrin J.G."/>
            <person name="Delaux P.M."/>
            <person name="Dal Grande F."/>
            <person name="Keller J."/>
        </authorList>
    </citation>
    <scope>NUCLEOTIDE SEQUENCE [LARGE SCALE GENOMIC DNA]</scope>
    <source>
        <strain evidence="6 7">SAG 2036</strain>
    </source>
</reference>
<dbReference type="InterPro" id="IPR007282">
    <property type="entry name" value="NOT2/3/5_C"/>
</dbReference>
<dbReference type="InterPro" id="IPR040168">
    <property type="entry name" value="Not2/3/5"/>
</dbReference>
<dbReference type="AlphaFoldDB" id="A0AAW1PBN6"/>
<keyword evidence="2" id="KW-0805">Transcription regulation</keyword>
<feature type="region of interest" description="Disordered" evidence="4">
    <location>
        <begin position="723"/>
        <end position="762"/>
    </location>
</feature>
<keyword evidence="7" id="KW-1185">Reference proteome</keyword>
<feature type="compositionally biased region" description="Low complexity" evidence="4">
    <location>
        <begin position="460"/>
        <end position="471"/>
    </location>
</feature>
<feature type="region of interest" description="Disordered" evidence="4">
    <location>
        <begin position="16"/>
        <end position="47"/>
    </location>
</feature>
<evidence type="ECO:0000259" key="5">
    <source>
        <dbReference type="Pfam" id="PF04153"/>
    </source>
</evidence>
<dbReference type="PANTHER" id="PTHR23326">
    <property type="entry name" value="CCR4 NOT-RELATED"/>
    <property type="match status" value="1"/>
</dbReference>
<feature type="domain" description="NOT2/NOT3/NOT5 C-terminal" evidence="5">
    <location>
        <begin position="601"/>
        <end position="720"/>
    </location>
</feature>
<feature type="compositionally biased region" description="Gly residues" evidence="4">
    <location>
        <begin position="25"/>
        <end position="37"/>
    </location>
</feature>
<feature type="region of interest" description="Disordered" evidence="4">
    <location>
        <begin position="387"/>
        <end position="540"/>
    </location>
</feature>
<sequence length="762" mass="77651">MLISWLSILSGQQGCGSISEEQPSNGGGNAFQLGGGNPSLQHALSQGNYNLPQGMQGILQGSRAGVNGLQQPGNGQQNAAQSRFGNAQLPGNMSQFPHGLGRSGAVGFPAMNGLSGVNANAPSRGNIGGPGTAINAALGGGASLRPGGGMDRGGLPPASALGLGGLGPGSMQQRQGQPGAPQNLGGLGGPSRGMTMGGGPMGGPLPGGFNSALGMQAGSPRVHGGGPLHGQQQNAGQAASKDLLAMIGKGSGAGGGSAGGSHFAGFGSAVTMSQAQGQQHGHGSQQSQKSGVGGQDASEIPFHPSDFPALGGSSAAPGGQHRGGDSTARGANAPHLQSLPNGVGGPGSGQAQGQGQSNALGADLYASMHIHKGQGQEPFSMQQEEFPALPGSVAPGSRGGAGASASDHPATSQAAQTSTAQHQQRMGAQQHPSQQQSNNGQPQPQALPSPFMKASALSPGFASGPGQQQQQGHEDGQRRSFAELPSGGLMSARESSRGTLAGAGPSQQEALMHHLQQQQQHSQRFQQGPPKAQLQAVGSHEAAGQASAAAASTSGDSAGDYGLLGLLTVISMSDADVTTLALGTDLTTLGLHLNGVEPVYDTFASPWAEYPIKPDPDFKVPPYYRHKPPRLHLGYLSKFTQETLFYVFYSMPGDEAQILAADELSHRGWWFHKEHKVWLKRAMPNEPGHKPAPDRSTASAYWIFDPTTWETVRKENIQVLLSDLERPPNLPRNPTPPPQAPNQGGLPLQGPGGGVMGNIQLP</sequence>
<feature type="region of interest" description="Disordered" evidence="4">
    <location>
        <begin position="272"/>
        <end position="356"/>
    </location>
</feature>
<evidence type="ECO:0000256" key="3">
    <source>
        <dbReference type="ARBA" id="ARBA00023163"/>
    </source>
</evidence>
<dbReference type="Proteomes" id="UP001465755">
    <property type="component" value="Unassembled WGS sequence"/>
</dbReference>
<feature type="compositionally biased region" description="Low complexity" evidence="4">
    <location>
        <begin position="272"/>
        <end position="290"/>
    </location>
</feature>
<evidence type="ECO:0000256" key="4">
    <source>
        <dbReference type="SAM" id="MobiDB-lite"/>
    </source>
</evidence>
<comment type="similarity">
    <text evidence="1">Belongs to the CNOT2/3/5 family.</text>
</comment>
<name>A0AAW1PBN6_9CHLO</name>
<feature type="compositionally biased region" description="Basic and acidic residues" evidence="4">
    <location>
        <begin position="472"/>
        <end position="481"/>
    </location>
</feature>